<keyword evidence="2 5" id="KW-0479">Metal-binding</keyword>
<dbReference type="AlphaFoldDB" id="A0A9P5H3H3"/>
<evidence type="ECO:0000256" key="5">
    <source>
        <dbReference type="PIRSR" id="PIRSR604294-1"/>
    </source>
</evidence>
<keyword evidence="3" id="KW-0560">Oxidoreductase</keyword>
<feature type="binding site" evidence="5">
    <location>
        <position position="306"/>
    </location>
    <ligand>
        <name>Fe cation</name>
        <dbReference type="ChEBI" id="CHEBI:24875"/>
        <note>catalytic</note>
    </ligand>
</feature>
<feature type="binding site" evidence="5">
    <location>
        <position position="503"/>
    </location>
    <ligand>
        <name>Fe cation</name>
        <dbReference type="ChEBI" id="CHEBI:24875"/>
        <note>catalytic</note>
    </ligand>
</feature>
<reference evidence="6" key="1">
    <citation type="submission" date="2020-03" db="EMBL/GenBank/DDBJ databases">
        <title>Draft Genome Sequence of Cylindrodendrum hubeiense.</title>
        <authorList>
            <person name="Buettner E."/>
            <person name="Kellner H."/>
        </authorList>
    </citation>
    <scope>NUCLEOTIDE SEQUENCE</scope>
    <source>
        <strain evidence="6">IHI 201604</strain>
    </source>
</reference>
<proteinExistence type="inferred from homology"/>
<dbReference type="EMBL" id="JAANBB010000172">
    <property type="protein sequence ID" value="KAF7547653.1"/>
    <property type="molecule type" value="Genomic_DNA"/>
</dbReference>
<evidence type="ECO:0008006" key="8">
    <source>
        <dbReference type="Google" id="ProtNLM"/>
    </source>
</evidence>
<comment type="caution">
    <text evidence="6">The sequence shown here is derived from an EMBL/GenBank/DDBJ whole genome shotgun (WGS) entry which is preliminary data.</text>
</comment>
<dbReference type="Proteomes" id="UP000722485">
    <property type="component" value="Unassembled WGS sequence"/>
</dbReference>
<dbReference type="InterPro" id="IPR004294">
    <property type="entry name" value="Carotenoid_Oase"/>
</dbReference>
<keyword evidence="7" id="KW-1185">Reference proteome</keyword>
<dbReference type="GO" id="GO:0010436">
    <property type="term" value="F:carotenoid dioxygenase activity"/>
    <property type="evidence" value="ECO:0007669"/>
    <property type="project" value="TreeGrafter"/>
</dbReference>
<keyword evidence="4 5" id="KW-0408">Iron</keyword>
<evidence type="ECO:0000256" key="1">
    <source>
        <dbReference type="ARBA" id="ARBA00006787"/>
    </source>
</evidence>
<feature type="binding site" evidence="5">
    <location>
        <position position="241"/>
    </location>
    <ligand>
        <name>Fe cation</name>
        <dbReference type="ChEBI" id="CHEBI:24875"/>
        <note>catalytic</note>
    </ligand>
</feature>
<dbReference type="GO" id="GO:0046872">
    <property type="term" value="F:metal ion binding"/>
    <property type="evidence" value="ECO:0007669"/>
    <property type="project" value="UniProtKB-KW"/>
</dbReference>
<evidence type="ECO:0000256" key="4">
    <source>
        <dbReference type="ARBA" id="ARBA00023004"/>
    </source>
</evidence>
<dbReference type="GO" id="GO:0016121">
    <property type="term" value="P:carotene catabolic process"/>
    <property type="evidence" value="ECO:0007669"/>
    <property type="project" value="TreeGrafter"/>
</dbReference>
<evidence type="ECO:0000256" key="2">
    <source>
        <dbReference type="ARBA" id="ARBA00022723"/>
    </source>
</evidence>
<dbReference type="PANTHER" id="PTHR10543:SF89">
    <property type="entry name" value="CAROTENOID 9,10(9',10')-CLEAVAGE DIOXYGENASE 1"/>
    <property type="match status" value="1"/>
</dbReference>
<comment type="similarity">
    <text evidence="1">Belongs to the carotenoid oxygenase family.</text>
</comment>
<dbReference type="InterPro" id="IPR011047">
    <property type="entry name" value="Quinoprotein_ADH-like_sf"/>
</dbReference>
<name>A0A9P5H3H3_9HYPO</name>
<evidence type="ECO:0000313" key="6">
    <source>
        <dbReference type="EMBL" id="KAF7547653.1"/>
    </source>
</evidence>
<comment type="cofactor">
    <cofactor evidence="5">
        <name>Fe(2+)</name>
        <dbReference type="ChEBI" id="CHEBI:29033"/>
    </cofactor>
    <text evidence="5">Binds 1 Fe(2+) ion per subunit.</text>
</comment>
<organism evidence="6 7">
    <name type="scientific">Cylindrodendrum hubeiense</name>
    <dbReference type="NCBI Taxonomy" id="595255"/>
    <lineage>
        <taxon>Eukaryota</taxon>
        <taxon>Fungi</taxon>
        <taxon>Dikarya</taxon>
        <taxon>Ascomycota</taxon>
        <taxon>Pezizomycotina</taxon>
        <taxon>Sordariomycetes</taxon>
        <taxon>Hypocreomycetidae</taxon>
        <taxon>Hypocreales</taxon>
        <taxon>Nectriaceae</taxon>
        <taxon>Cylindrodendrum</taxon>
    </lineage>
</organism>
<feature type="binding site" evidence="5">
    <location>
        <position position="187"/>
    </location>
    <ligand>
        <name>Fe cation</name>
        <dbReference type="ChEBI" id="CHEBI:24875"/>
        <note>catalytic</note>
    </ligand>
</feature>
<evidence type="ECO:0000313" key="7">
    <source>
        <dbReference type="Proteomes" id="UP000722485"/>
    </source>
</evidence>
<sequence length="544" mass="61144">MASRILAQQPVYVNGIKATNQSLFPNTEPFSGFNRPSRIQGDIEDLEVEGTIPKAVEGTFYRIQSDHKYAPKFESDIHFNGDGIVGAFRISDGCVDWKQRYVETDRYKVEKDARKNLFGKYRNPYTDHPTVKGLIRTAANTNVFFWRGVLLALKEDGPPFALDPDTLATIGRYDFDGQVLSPTFTAHPKVDATTGELICFGYEAGGDGNDASKEVVIYTIGPDGVKREEAWYTAPYCGLIHDCGITENYVVLAMSPLKASLDRIQKGGNHWAWDPNEDQMYGIFPRHGGKREDAIWVRSTTAFHGHVAGAYEEDGKIIFDAGVANGNVFFFFPPEDAEPGKVAHRNKIYSPVTRWIFDPKTLRSGEWVEPAQKCPFSSEFSRIDERYNGKKYSQLWTLQVDPTRPYDVARCGSPAGGLFNVLTHYNWETGELDEYFDGPCTTFQEPVFIPESDDAPEGHGYLMALMNRLDELRNDIGIFDAQKLNAGPVAIIKLPLKFKLGFHGNWVDQREIDMFKKARESGKIKPALPAQKPLPWQLSNGHSN</sequence>
<evidence type="ECO:0000256" key="3">
    <source>
        <dbReference type="ARBA" id="ARBA00023002"/>
    </source>
</evidence>
<dbReference type="SUPFAM" id="SSF50998">
    <property type="entry name" value="Quinoprotein alcohol dehydrogenase-like"/>
    <property type="match status" value="1"/>
</dbReference>
<protein>
    <recommendedName>
        <fullName evidence="8">Carotenoid oxygenase</fullName>
    </recommendedName>
</protein>
<dbReference type="PANTHER" id="PTHR10543">
    <property type="entry name" value="BETA-CAROTENE DIOXYGENASE"/>
    <property type="match status" value="1"/>
</dbReference>
<accession>A0A9P5H3H3</accession>
<dbReference type="Pfam" id="PF03055">
    <property type="entry name" value="RPE65"/>
    <property type="match status" value="1"/>
</dbReference>
<gene>
    <name evidence="6" type="ORF">G7Z17_g7581</name>
</gene>
<dbReference type="OrthoDB" id="1069523at2759"/>